<dbReference type="PROSITE" id="PS50112">
    <property type="entry name" value="PAS"/>
    <property type="match status" value="1"/>
</dbReference>
<dbReference type="Proteomes" id="UP000602647">
    <property type="component" value="Unassembled WGS sequence"/>
</dbReference>
<dbReference type="SUPFAM" id="SSF55785">
    <property type="entry name" value="PYP-like sensor domain (PAS domain)"/>
    <property type="match status" value="1"/>
</dbReference>
<keyword evidence="5" id="KW-0804">Transcription</keyword>
<evidence type="ECO:0000256" key="3">
    <source>
        <dbReference type="ARBA" id="ARBA00023015"/>
    </source>
</evidence>
<feature type="domain" description="PAS" evidence="7">
    <location>
        <begin position="245"/>
        <end position="277"/>
    </location>
</feature>
<dbReference type="InterPro" id="IPR025943">
    <property type="entry name" value="Sigma_54_int_dom_ATP-bd_2"/>
</dbReference>
<dbReference type="GO" id="GO:0043565">
    <property type="term" value="F:sequence-specific DNA binding"/>
    <property type="evidence" value="ECO:0007669"/>
    <property type="project" value="InterPro"/>
</dbReference>
<dbReference type="PROSITE" id="PS00675">
    <property type="entry name" value="SIGMA54_INTERACT_1"/>
    <property type="match status" value="1"/>
</dbReference>
<dbReference type="PANTHER" id="PTHR32071">
    <property type="entry name" value="TRANSCRIPTIONAL REGULATORY PROTEIN"/>
    <property type="match status" value="1"/>
</dbReference>
<dbReference type="InterPro" id="IPR002078">
    <property type="entry name" value="Sigma_54_int"/>
</dbReference>
<dbReference type="AlphaFoldDB" id="A0A923NJI6"/>
<dbReference type="Gene3D" id="1.10.8.60">
    <property type="match status" value="1"/>
</dbReference>
<evidence type="ECO:0000259" key="6">
    <source>
        <dbReference type="PROSITE" id="PS50045"/>
    </source>
</evidence>
<dbReference type="GO" id="GO:0005524">
    <property type="term" value="F:ATP binding"/>
    <property type="evidence" value="ECO:0007669"/>
    <property type="project" value="UniProtKB-KW"/>
</dbReference>
<dbReference type="Gene3D" id="3.40.50.300">
    <property type="entry name" value="P-loop containing nucleotide triphosphate hydrolases"/>
    <property type="match status" value="1"/>
</dbReference>
<organism evidence="8 9">
    <name type="scientific">Zhenpiania hominis</name>
    <dbReference type="NCBI Taxonomy" id="2763644"/>
    <lineage>
        <taxon>Bacteria</taxon>
        <taxon>Bacillati</taxon>
        <taxon>Bacillota</taxon>
        <taxon>Clostridia</taxon>
        <taxon>Peptostreptococcales</taxon>
        <taxon>Anaerovoracaceae</taxon>
        <taxon>Zhenpiania</taxon>
    </lineage>
</organism>
<dbReference type="PROSITE" id="PS50045">
    <property type="entry name" value="SIGMA54_INTERACT_4"/>
    <property type="match status" value="1"/>
</dbReference>
<dbReference type="InterPro" id="IPR000014">
    <property type="entry name" value="PAS"/>
</dbReference>
<dbReference type="InterPro" id="IPR029016">
    <property type="entry name" value="GAF-like_dom_sf"/>
</dbReference>
<comment type="caution">
    <text evidence="8">The sequence shown here is derived from an EMBL/GenBank/DDBJ whole genome shotgun (WGS) entry which is preliminary data.</text>
</comment>
<dbReference type="GO" id="GO:0006355">
    <property type="term" value="P:regulation of DNA-templated transcription"/>
    <property type="evidence" value="ECO:0007669"/>
    <property type="project" value="InterPro"/>
</dbReference>
<feature type="domain" description="Sigma-54 factor interaction" evidence="6">
    <location>
        <begin position="353"/>
        <end position="581"/>
    </location>
</feature>
<dbReference type="Pfam" id="PF25601">
    <property type="entry name" value="AAA_lid_14"/>
    <property type="match status" value="1"/>
</dbReference>
<dbReference type="SUPFAM" id="SSF52540">
    <property type="entry name" value="P-loop containing nucleoside triphosphate hydrolases"/>
    <property type="match status" value="1"/>
</dbReference>
<evidence type="ECO:0000256" key="5">
    <source>
        <dbReference type="ARBA" id="ARBA00023163"/>
    </source>
</evidence>
<dbReference type="SMART" id="SM00091">
    <property type="entry name" value="PAS"/>
    <property type="match status" value="1"/>
</dbReference>
<dbReference type="CDD" id="cd00130">
    <property type="entry name" value="PAS"/>
    <property type="match status" value="1"/>
</dbReference>
<dbReference type="PROSITE" id="PS00688">
    <property type="entry name" value="SIGMA54_INTERACT_3"/>
    <property type="match status" value="1"/>
</dbReference>
<evidence type="ECO:0000256" key="2">
    <source>
        <dbReference type="ARBA" id="ARBA00022840"/>
    </source>
</evidence>
<proteinExistence type="predicted"/>
<dbReference type="Gene3D" id="3.30.450.20">
    <property type="entry name" value="PAS domain"/>
    <property type="match status" value="1"/>
</dbReference>
<keyword evidence="2" id="KW-0067">ATP-binding</keyword>
<dbReference type="InterPro" id="IPR003593">
    <property type="entry name" value="AAA+_ATPase"/>
</dbReference>
<dbReference type="FunFam" id="3.40.50.300:FF:000006">
    <property type="entry name" value="DNA-binding transcriptional regulator NtrC"/>
    <property type="match status" value="1"/>
</dbReference>
<dbReference type="CDD" id="cd00009">
    <property type="entry name" value="AAA"/>
    <property type="match status" value="1"/>
</dbReference>
<keyword evidence="4" id="KW-0238">DNA-binding</keyword>
<dbReference type="Gene3D" id="1.10.10.60">
    <property type="entry name" value="Homeodomain-like"/>
    <property type="match status" value="1"/>
</dbReference>
<dbReference type="Pfam" id="PF02954">
    <property type="entry name" value="HTH_8"/>
    <property type="match status" value="1"/>
</dbReference>
<dbReference type="PROSITE" id="PS00676">
    <property type="entry name" value="SIGMA54_INTERACT_2"/>
    <property type="match status" value="1"/>
</dbReference>
<evidence type="ECO:0000256" key="4">
    <source>
        <dbReference type="ARBA" id="ARBA00023125"/>
    </source>
</evidence>
<dbReference type="InterPro" id="IPR009057">
    <property type="entry name" value="Homeodomain-like_sf"/>
</dbReference>
<gene>
    <name evidence="8" type="ORF">H9L42_04330</name>
</gene>
<dbReference type="SUPFAM" id="SSF46689">
    <property type="entry name" value="Homeodomain-like"/>
    <property type="match status" value="1"/>
</dbReference>
<evidence type="ECO:0000313" key="9">
    <source>
        <dbReference type="Proteomes" id="UP000602647"/>
    </source>
</evidence>
<dbReference type="InterPro" id="IPR025662">
    <property type="entry name" value="Sigma_54_int_dom_ATP-bd_1"/>
</dbReference>
<dbReference type="Pfam" id="PF00989">
    <property type="entry name" value="PAS"/>
    <property type="match status" value="1"/>
</dbReference>
<dbReference type="InterPro" id="IPR025944">
    <property type="entry name" value="Sigma_54_int_dom_CS"/>
</dbReference>
<dbReference type="InterPro" id="IPR035965">
    <property type="entry name" value="PAS-like_dom_sf"/>
</dbReference>
<dbReference type="Gene3D" id="3.30.450.40">
    <property type="match status" value="1"/>
</dbReference>
<dbReference type="InterPro" id="IPR027417">
    <property type="entry name" value="P-loop_NTPase"/>
</dbReference>
<evidence type="ECO:0000256" key="1">
    <source>
        <dbReference type="ARBA" id="ARBA00022741"/>
    </source>
</evidence>
<dbReference type="RefSeq" id="WP_187302143.1">
    <property type="nucleotide sequence ID" value="NZ_JACRYT010000002.1"/>
</dbReference>
<dbReference type="InterPro" id="IPR002197">
    <property type="entry name" value="HTH_Fis"/>
</dbReference>
<dbReference type="EMBL" id="JACRYT010000002">
    <property type="protein sequence ID" value="MBC6679050.1"/>
    <property type="molecule type" value="Genomic_DNA"/>
</dbReference>
<reference evidence="8" key="1">
    <citation type="submission" date="2020-08" db="EMBL/GenBank/DDBJ databases">
        <title>Genome public.</title>
        <authorList>
            <person name="Liu C."/>
            <person name="Sun Q."/>
        </authorList>
    </citation>
    <scope>NUCLEOTIDE SEQUENCE</scope>
    <source>
        <strain evidence="8">BX12</strain>
    </source>
</reference>
<keyword evidence="3" id="KW-0805">Transcription regulation</keyword>
<keyword evidence="1" id="KW-0547">Nucleotide-binding</keyword>
<dbReference type="InterPro" id="IPR013767">
    <property type="entry name" value="PAS_fold"/>
</dbReference>
<dbReference type="InterPro" id="IPR058031">
    <property type="entry name" value="AAA_lid_NorR"/>
</dbReference>
<keyword evidence="9" id="KW-1185">Reference proteome</keyword>
<sequence length="661" mass="74642">MELLNPYLYAADVKLLSYENAWIQYVKHGEIMENVISPTIYDSWRRCAALKMDPFSKEKPPVVSDKNLRERLRKNQYILNIVQPFMTLLFDIVNKDEFVVIFSDPEGVILKTLCSERMEISCRKTNTCPGSDRSEQKAGTNSISMAIMRKQSVQLAGCQHYRQLFHHWACSSSPVCTQEGEVLCVLSIAGKYELANEHTLGMVHLAAKAVEKQYYIDQINRDFKKRNNQLSTLLSMIPDGILYIEESRILQANNAILELLGKGEDEVIGRNLYEVINTRPPLGNVLDRNPELKDSQIILMGADRSYKCLVSYEKVRNESEIPFGQVLKFTQLQTIERMASKIHSAAKYSFSNLIGESPVFKESVLIAKKAAGFDSRVIITGESGTGKEMFAQAIHNDSSRQNGPFLPVDCGAIPHELFESELFGYEKGAFTGASKEGKAGLIEKASGGTIFLDEIGNLPLDMQVKLLRVLQEGCIFRVGGREPLPVDVRVIAATNANLKEAVDAGTFREDLYYRLNVFHIQLPPLRERKEDIPLLIRHIIKTTDSLNSNIQIAPEAMDIFQSYHWPGNVRQLSNAVERAVIMSDGHTIRPQDLSRELVEAYESHPSQIERFEFRIGEETLDAATRKYVRFILDRNGGNISKTARQLNVSRSTVYSYLSGKK</sequence>
<dbReference type="Pfam" id="PF00158">
    <property type="entry name" value="Sigma54_activat"/>
    <property type="match status" value="1"/>
</dbReference>
<name>A0A923NJI6_9FIRM</name>
<accession>A0A923NJI6</accession>
<evidence type="ECO:0000259" key="7">
    <source>
        <dbReference type="PROSITE" id="PS50112"/>
    </source>
</evidence>
<dbReference type="SMART" id="SM00382">
    <property type="entry name" value="AAA"/>
    <property type="match status" value="1"/>
</dbReference>
<protein>
    <submittedName>
        <fullName evidence="8">Sigma-54-dependent Fis family transcriptional regulator</fullName>
    </submittedName>
</protein>
<evidence type="ECO:0000313" key="8">
    <source>
        <dbReference type="EMBL" id="MBC6679050.1"/>
    </source>
</evidence>